<sequence>MLPFNFHIQAFLVLTNDNVSSGFSSFKFVILRQILGEERNQTIFKIIALQRMVLFHQVQKL</sequence>
<dbReference type="Proteomes" id="UP000009183">
    <property type="component" value="Chromosome 12"/>
</dbReference>
<dbReference type="EMBL" id="FN595497">
    <property type="protein sequence ID" value="CBI23821.3"/>
    <property type="molecule type" value="Genomic_DNA"/>
</dbReference>
<gene>
    <name evidence="1" type="ordered locus">VIT_12s0034g01710</name>
</gene>
<accession>D7SZZ2</accession>
<evidence type="ECO:0000313" key="1">
    <source>
        <dbReference type="EMBL" id="CBI23821.3"/>
    </source>
</evidence>
<name>D7SZZ2_VITVI</name>
<evidence type="ECO:0000313" key="2">
    <source>
        <dbReference type="Proteomes" id="UP000009183"/>
    </source>
</evidence>
<keyword evidence="2" id="KW-1185">Reference proteome</keyword>
<dbReference type="PaxDb" id="29760-VIT_12s0034g01710.t01"/>
<organism evidence="1 2">
    <name type="scientific">Vitis vinifera</name>
    <name type="common">Grape</name>
    <dbReference type="NCBI Taxonomy" id="29760"/>
    <lineage>
        <taxon>Eukaryota</taxon>
        <taxon>Viridiplantae</taxon>
        <taxon>Streptophyta</taxon>
        <taxon>Embryophyta</taxon>
        <taxon>Tracheophyta</taxon>
        <taxon>Spermatophyta</taxon>
        <taxon>Magnoliopsida</taxon>
        <taxon>eudicotyledons</taxon>
        <taxon>Gunneridae</taxon>
        <taxon>Pentapetalae</taxon>
        <taxon>rosids</taxon>
        <taxon>Vitales</taxon>
        <taxon>Vitaceae</taxon>
        <taxon>Viteae</taxon>
        <taxon>Vitis</taxon>
    </lineage>
</organism>
<reference evidence="2" key="1">
    <citation type="journal article" date="2007" name="Nature">
        <title>The grapevine genome sequence suggests ancestral hexaploidization in major angiosperm phyla.</title>
        <authorList>
            <consortium name="The French-Italian Public Consortium for Grapevine Genome Characterization."/>
            <person name="Jaillon O."/>
            <person name="Aury J.-M."/>
            <person name="Noel B."/>
            <person name="Policriti A."/>
            <person name="Clepet C."/>
            <person name="Casagrande A."/>
            <person name="Choisne N."/>
            <person name="Aubourg S."/>
            <person name="Vitulo N."/>
            <person name="Jubin C."/>
            <person name="Vezzi A."/>
            <person name="Legeai F."/>
            <person name="Hugueney P."/>
            <person name="Dasilva C."/>
            <person name="Horner D."/>
            <person name="Mica E."/>
            <person name="Jublot D."/>
            <person name="Poulain J."/>
            <person name="Bruyere C."/>
            <person name="Billault A."/>
            <person name="Segurens B."/>
            <person name="Gouyvenoux M."/>
            <person name="Ugarte E."/>
            <person name="Cattonaro F."/>
            <person name="Anthouard V."/>
            <person name="Vico V."/>
            <person name="Del Fabbro C."/>
            <person name="Alaux M."/>
            <person name="Di Gaspero G."/>
            <person name="Dumas V."/>
            <person name="Felice N."/>
            <person name="Paillard S."/>
            <person name="Juman I."/>
            <person name="Moroldo M."/>
            <person name="Scalabrin S."/>
            <person name="Canaguier A."/>
            <person name="Le Clainche I."/>
            <person name="Malacrida G."/>
            <person name="Durand E."/>
            <person name="Pesole G."/>
            <person name="Laucou V."/>
            <person name="Chatelet P."/>
            <person name="Merdinoglu D."/>
            <person name="Delledonne M."/>
            <person name="Pezzotti M."/>
            <person name="Lecharny A."/>
            <person name="Scarpelli C."/>
            <person name="Artiguenave F."/>
            <person name="Pe M.E."/>
            <person name="Valle G."/>
            <person name="Morgante M."/>
            <person name="Caboche M."/>
            <person name="Adam-Blondon A.-F."/>
            <person name="Weissenbach J."/>
            <person name="Quetier F."/>
            <person name="Wincker P."/>
        </authorList>
    </citation>
    <scope>NUCLEOTIDE SEQUENCE [LARGE SCALE GENOMIC DNA]</scope>
    <source>
        <strain evidence="2">cv. Pinot noir / PN40024</strain>
    </source>
</reference>
<dbReference type="InParanoid" id="D7SZZ2"/>
<dbReference type="AlphaFoldDB" id="D7SZZ2"/>
<protein>
    <submittedName>
        <fullName evidence="1">Uncharacterized protein</fullName>
    </submittedName>
</protein>
<proteinExistence type="predicted"/>
<dbReference type="HOGENOM" id="CLU_2927297_0_0_1"/>